<accession>A0A383AP26</accession>
<dbReference type="InterPro" id="IPR011050">
    <property type="entry name" value="Pectin_lyase_fold/virulence"/>
</dbReference>
<sequence>ANGFPVVQFQSGESNDAKLIGLTVQNGLTAINEWGAGIHIGNSSSPTLDHLIIQNNNAQSGRGGGIRVYDAGGDDALILKNLIIRNNNCRDMGGGIMVWNSTIDLSNSQIYGNTGGSVLHFWQGNGDLPISNCVINNNTGNNFVHSGGSLIFLNCTIVNNSGSILFNGNSAIINTIVGSEHAISNTGILNISHSLIEDGENSITTPLGASTTWGDGNLSQPPILNDSDDLSLSIYSPSIGAGADSIEAYN</sequence>
<organism evidence="1">
    <name type="scientific">marine metagenome</name>
    <dbReference type="NCBI Taxonomy" id="408172"/>
    <lineage>
        <taxon>unclassified sequences</taxon>
        <taxon>metagenomes</taxon>
        <taxon>ecological metagenomes</taxon>
    </lineage>
</organism>
<dbReference type="AlphaFoldDB" id="A0A383AP26"/>
<dbReference type="SMART" id="SM00710">
    <property type="entry name" value="PbH1"/>
    <property type="match status" value="5"/>
</dbReference>
<name>A0A383AP26_9ZZZZ</name>
<dbReference type="Gene3D" id="2.160.20.10">
    <property type="entry name" value="Single-stranded right-handed beta-helix, Pectin lyase-like"/>
    <property type="match status" value="1"/>
</dbReference>
<evidence type="ECO:0000313" key="1">
    <source>
        <dbReference type="EMBL" id="SVE08965.1"/>
    </source>
</evidence>
<dbReference type="InterPro" id="IPR006626">
    <property type="entry name" value="PbH1"/>
</dbReference>
<dbReference type="SUPFAM" id="SSF51126">
    <property type="entry name" value="Pectin lyase-like"/>
    <property type="match status" value="1"/>
</dbReference>
<dbReference type="InterPro" id="IPR012334">
    <property type="entry name" value="Pectin_lyas_fold"/>
</dbReference>
<feature type="non-terminal residue" evidence="1">
    <location>
        <position position="250"/>
    </location>
</feature>
<dbReference type="EMBL" id="UINC01193372">
    <property type="protein sequence ID" value="SVE08965.1"/>
    <property type="molecule type" value="Genomic_DNA"/>
</dbReference>
<evidence type="ECO:0008006" key="2">
    <source>
        <dbReference type="Google" id="ProtNLM"/>
    </source>
</evidence>
<proteinExistence type="predicted"/>
<reference evidence="1" key="1">
    <citation type="submission" date="2018-05" db="EMBL/GenBank/DDBJ databases">
        <authorList>
            <person name="Lanie J.A."/>
            <person name="Ng W.-L."/>
            <person name="Kazmierczak K.M."/>
            <person name="Andrzejewski T.M."/>
            <person name="Davidsen T.M."/>
            <person name="Wayne K.J."/>
            <person name="Tettelin H."/>
            <person name="Glass J.I."/>
            <person name="Rusch D."/>
            <person name="Podicherti R."/>
            <person name="Tsui H.-C.T."/>
            <person name="Winkler M.E."/>
        </authorList>
    </citation>
    <scope>NUCLEOTIDE SEQUENCE</scope>
</reference>
<protein>
    <recommendedName>
        <fullName evidence="2">Right handed beta helix domain-containing protein</fullName>
    </recommendedName>
</protein>
<gene>
    <name evidence="1" type="ORF">METZ01_LOCUS461819</name>
</gene>
<feature type="non-terminal residue" evidence="1">
    <location>
        <position position="1"/>
    </location>
</feature>